<proteinExistence type="predicted"/>
<comment type="caution">
    <text evidence="1">The sequence shown here is derived from an EMBL/GenBank/DDBJ whole genome shotgun (WGS) entry which is preliminary data.</text>
</comment>
<protein>
    <submittedName>
        <fullName evidence="1">Uncharacterized protein</fullName>
    </submittedName>
</protein>
<evidence type="ECO:0000313" key="1">
    <source>
        <dbReference type="EMBL" id="KKK83396.1"/>
    </source>
</evidence>
<sequence>MKFSPSLTKRLVEVLGTREGYELINRIRGNSINPADAKGRATAAVANTYVGTFNPPLTSLVKYDHIYVDFASTNTGAATLNTDGLGAYSIYKQGNVELAAADIDINVIYSLIFAGASWQITL</sequence>
<dbReference type="EMBL" id="LAZR01052241">
    <property type="protein sequence ID" value="KKK83396.1"/>
    <property type="molecule type" value="Genomic_DNA"/>
</dbReference>
<accession>A0A0F9BG56</accession>
<reference evidence="1" key="1">
    <citation type="journal article" date="2015" name="Nature">
        <title>Complex archaea that bridge the gap between prokaryotes and eukaryotes.</title>
        <authorList>
            <person name="Spang A."/>
            <person name="Saw J.H."/>
            <person name="Jorgensen S.L."/>
            <person name="Zaremba-Niedzwiedzka K."/>
            <person name="Martijn J."/>
            <person name="Lind A.E."/>
            <person name="van Eijk R."/>
            <person name="Schleper C."/>
            <person name="Guy L."/>
            <person name="Ettema T.J."/>
        </authorList>
    </citation>
    <scope>NUCLEOTIDE SEQUENCE</scope>
</reference>
<name>A0A0F9BG56_9ZZZZ</name>
<dbReference type="AlphaFoldDB" id="A0A0F9BG56"/>
<gene>
    <name evidence="1" type="ORF">LCGC14_2793800</name>
</gene>
<organism evidence="1">
    <name type="scientific">marine sediment metagenome</name>
    <dbReference type="NCBI Taxonomy" id="412755"/>
    <lineage>
        <taxon>unclassified sequences</taxon>
        <taxon>metagenomes</taxon>
        <taxon>ecological metagenomes</taxon>
    </lineage>
</organism>